<evidence type="ECO:0000256" key="1">
    <source>
        <dbReference type="SAM" id="SignalP"/>
    </source>
</evidence>
<organism evidence="3 4">
    <name type="scientific">Fundidesulfovibrio magnetotacticus</name>
    <dbReference type="NCBI Taxonomy" id="2730080"/>
    <lineage>
        <taxon>Bacteria</taxon>
        <taxon>Pseudomonadati</taxon>
        <taxon>Thermodesulfobacteriota</taxon>
        <taxon>Desulfovibrionia</taxon>
        <taxon>Desulfovibrionales</taxon>
        <taxon>Desulfovibrionaceae</taxon>
        <taxon>Fundidesulfovibrio</taxon>
    </lineage>
</organism>
<gene>
    <name evidence="3" type="primary">mltB_1</name>
    <name evidence="3" type="ORF">NNJEOMEG_01857</name>
</gene>
<dbReference type="Pfam" id="PF13406">
    <property type="entry name" value="SLT_2"/>
    <property type="match status" value="1"/>
</dbReference>
<dbReference type="PANTHER" id="PTHR30163:SF9">
    <property type="entry name" value="MEMBRANE-BOUND LYTIC MUREIN TRANSGLYCOSYLASE B"/>
    <property type="match status" value="1"/>
</dbReference>
<keyword evidence="4" id="KW-1185">Reference proteome</keyword>
<dbReference type="Proteomes" id="UP000494245">
    <property type="component" value="Unassembled WGS sequence"/>
</dbReference>
<dbReference type="AlphaFoldDB" id="A0A6V8LV84"/>
<reference evidence="3 4" key="2">
    <citation type="submission" date="2020-05" db="EMBL/GenBank/DDBJ databases">
        <title>Draft genome sequence of Desulfovibrio sp. strainFSS-1.</title>
        <authorList>
            <person name="Shimoshige H."/>
            <person name="Kobayashi H."/>
            <person name="Maekawa T."/>
        </authorList>
    </citation>
    <scope>NUCLEOTIDE SEQUENCE [LARGE SCALE GENOMIC DNA]</scope>
    <source>
        <strain evidence="3 4">SIID29052-01</strain>
    </source>
</reference>
<dbReference type="EMBL" id="BLTE01000007">
    <property type="protein sequence ID" value="GFK94019.1"/>
    <property type="molecule type" value="Genomic_DNA"/>
</dbReference>
<reference evidence="3 4" key="1">
    <citation type="submission" date="2020-04" db="EMBL/GenBank/DDBJ databases">
        <authorList>
            <consortium name="Desulfovibrio sp. FSS-1 genome sequencing consortium"/>
            <person name="Shimoshige H."/>
            <person name="Kobayashi H."/>
            <person name="Maekawa T."/>
        </authorList>
    </citation>
    <scope>NUCLEOTIDE SEQUENCE [LARGE SCALE GENOMIC DNA]</scope>
    <source>
        <strain evidence="3 4">SIID29052-01</strain>
    </source>
</reference>
<dbReference type="SUPFAM" id="SSF53955">
    <property type="entry name" value="Lysozyme-like"/>
    <property type="match status" value="1"/>
</dbReference>
<evidence type="ECO:0000259" key="2">
    <source>
        <dbReference type="Pfam" id="PF13406"/>
    </source>
</evidence>
<sequence length="326" mass="35310">MVDSGGGLGNNQRMRCSTKLRLPALLALLTLLALPSLARAADPAWNRLLDRLASDGLPRAELAPLFDAPGMSFDPSIMAHKVDRMVRKQFDPAPPPGRKALMQSNYAAYLKPWTLAWAGDYSRTYADAFSRAEAAYGVPREVILALLLVETKLGSFLGKDQAFQVLASMAASDGLEPIRPYLKTVGSNAERAAYADASAKDRSQWAYQELKALILYTRALGQSPSAVPGSIYGAIGICQFMPTNALRFGVDGNGDGRVDLFDPADAIPSIANYLVGHGWKQGLTWDQQRTVVYAYNHSDLYSLAVMTIADRLRQPPAAPVAARPTP</sequence>
<feature type="chain" id="PRO_5028836300" evidence="1">
    <location>
        <begin position="41"/>
        <end position="326"/>
    </location>
</feature>
<name>A0A6V8LV84_9BACT</name>
<dbReference type="InterPro" id="IPR031304">
    <property type="entry name" value="SLT_2"/>
</dbReference>
<dbReference type="GO" id="GO:0009253">
    <property type="term" value="P:peptidoglycan catabolic process"/>
    <property type="evidence" value="ECO:0007669"/>
    <property type="project" value="TreeGrafter"/>
</dbReference>
<dbReference type="InterPro" id="IPR043426">
    <property type="entry name" value="MltB-like"/>
</dbReference>
<dbReference type="InterPro" id="IPR023346">
    <property type="entry name" value="Lysozyme-like_dom_sf"/>
</dbReference>
<keyword evidence="1" id="KW-0732">Signal</keyword>
<keyword evidence="3" id="KW-0456">Lyase</keyword>
<evidence type="ECO:0000313" key="4">
    <source>
        <dbReference type="Proteomes" id="UP000494245"/>
    </source>
</evidence>
<dbReference type="Gene3D" id="1.10.530.10">
    <property type="match status" value="1"/>
</dbReference>
<dbReference type="CDD" id="cd13399">
    <property type="entry name" value="Slt35-like"/>
    <property type="match status" value="1"/>
</dbReference>
<dbReference type="GO" id="GO:0008933">
    <property type="term" value="F:peptidoglycan lytic transglycosylase activity"/>
    <property type="evidence" value="ECO:0007669"/>
    <property type="project" value="TreeGrafter"/>
</dbReference>
<accession>A0A6V8LV84</accession>
<dbReference type="PANTHER" id="PTHR30163">
    <property type="entry name" value="MEMBRANE-BOUND LYTIC MUREIN TRANSGLYCOSYLASE B"/>
    <property type="match status" value="1"/>
</dbReference>
<comment type="caution">
    <text evidence="3">The sequence shown here is derived from an EMBL/GenBank/DDBJ whole genome shotgun (WGS) entry which is preliminary data.</text>
</comment>
<evidence type="ECO:0000313" key="3">
    <source>
        <dbReference type="EMBL" id="GFK94019.1"/>
    </source>
</evidence>
<proteinExistence type="predicted"/>
<protein>
    <submittedName>
        <fullName evidence="3">Membrane-bound lytic murein transglycosylase B</fullName>
        <ecNumber evidence="3">4.2.2.-</ecNumber>
    </submittedName>
</protein>
<dbReference type="Gene3D" id="1.10.8.350">
    <property type="entry name" value="Bacterial muramidase"/>
    <property type="match status" value="1"/>
</dbReference>
<dbReference type="EC" id="4.2.2.-" evidence="3"/>
<feature type="domain" description="Transglycosylase SLT" evidence="2">
    <location>
        <begin position="43"/>
        <end position="288"/>
    </location>
</feature>
<feature type="signal peptide" evidence="1">
    <location>
        <begin position="1"/>
        <end position="40"/>
    </location>
</feature>